<accession>A0A975X9T0</accession>
<evidence type="ECO:0000256" key="1">
    <source>
        <dbReference type="SAM" id="MobiDB-lite"/>
    </source>
</evidence>
<sequence>MRGEPERPPCAAGSVRTAPAASPWRDARHPRRPTLAKDRLAGRAGARKPAPFLYNASF</sequence>
<protein>
    <submittedName>
        <fullName evidence="2">Uncharacterized protein</fullName>
    </submittedName>
</protein>
<organism evidence="2 3">
    <name type="scientific">Cupriavidus taiwanensis</name>
    <dbReference type="NCBI Taxonomy" id="164546"/>
    <lineage>
        <taxon>Bacteria</taxon>
        <taxon>Pseudomonadati</taxon>
        <taxon>Pseudomonadota</taxon>
        <taxon>Betaproteobacteria</taxon>
        <taxon>Burkholderiales</taxon>
        <taxon>Burkholderiaceae</taxon>
        <taxon>Cupriavidus</taxon>
    </lineage>
</organism>
<feature type="region of interest" description="Disordered" evidence="1">
    <location>
        <begin position="1"/>
        <end position="58"/>
    </location>
</feature>
<name>A0A975X9T0_9BURK</name>
<proteinExistence type="predicted"/>
<reference evidence="2 3" key="1">
    <citation type="submission" date="2018-01" db="EMBL/GenBank/DDBJ databases">
        <authorList>
            <person name="Clerissi C."/>
        </authorList>
    </citation>
    <scope>NUCLEOTIDE SEQUENCE [LARGE SCALE GENOMIC DNA]</scope>
    <source>
        <strain evidence="2">Cupriavidus taiwanensis LMG 19430</strain>
    </source>
</reference>
<gene>
    <name evidence="2" type="ORF">CBM2586_A50127</name>
</gene>
<comment type="caution">
    <text evidence="2">The sequence shown here is derived from an EMBL/GenBank/DDBJ whole genome shotgun (WGS) entry which is preliminary data.</text>
</comment>
<dbReference type="AlphaFoldDB" id="A0A975X9T0"/>
<dbReference type="EMBL" id="OFSN01000010">
    <property type="protein sequence ID" value="SOY61830.1"/>
    <property type="molecule type" value="Genomic_DNA"/>
</dbReference>
<dbReference type="Proteomes" id="UP000257016">
    <property type="component" value="Unassembled WGS sequence"/>
</dbReference>
<evidence type="ECO:0000313" key="2">
    <source>
        <dbReference type="EMBL" id="SOY61830.1"/>
    </source>
</evidence>
<evidence type="ECO:0000313" key="3">
    <source>
        <dbReference type="Proteomes" id="UP000257016"/>
    </source>
</evidence>